<feature type="compositionally biased region" description="Acidic residues" evidence="1">
    <location>
        <begin position="238"/>
        <end position="247"/>
    </location>
</feature>
<sequence length="607" mass="66749">MGIPYSDAAEETQPTPVDRLPKPKVSIPSLRGLSLLPSRHRITAKDFWLRKFSRPPARPNRPPKEQCPPEQACFAQYEASCQRWTNVPIKLEVPHHAYNSSIVQFGAEDCTQQKLDDRRTLPVHQPSPRNAHHDLAYNLLTGSQASLDHKLVGSDLCQQHIVRKGYADQEVVPGSHSEQAPVLPGLWYSPSYSFSSLPTTASKAALRPSPLRLIKEDDVYDEAPPIPLRSPLRNSSFAEDDPADLDEANTNSNTVSLNRSRPRSSSYTASSVYSSDDDEGTVQQIDTPPSSPPSFPVRSSSLCPLSTKDATEQAEEIREELGIIDDIYSIYTDEAAVKRGRHEALTDDIEDQVAHLSEVSRAPTQKLSRTQRRLAREHARNEAARKLVKPELNTNLQDLNFEQWLASLNPHRASYGGSHIGLPRSSEEHHASRVSPKPASPRRDQKLPEITEEADHDIEATPQSASTSKNTDHIDPGDEHPPVIPASYSQAPHIGNTAADIKSDSILSLNGLRGQLLALMEDDAEVGQQPTVNAARTPSSSSSGQSSTSTEATEEAPLTLQRIVIEWKGQRYPVLIGEGGKIWEEPCTDGTCQAHGKRDQGVSCGMI</sequence>
<protein>
    <submittedName>
        <fullName evidence="2">Uncharacterized protein</fullName>
    </submittedName>
</protein>
<feature type="compositionally biased region" description="Polar residues" evidence="1">
    <location>
        <begin position="248"/>
        <end position="258"/>
    </location>
</feature>
<feature type="compositionally biased region" description="Low complexity" evidence="1">
    <location>
        <begin position="263"/>
        <end position="274"/>
    </location>
</feature>
<feature type="region of interest" description="Disordered" evidence="1">
    <location>
        <begin position="1"/>
        <end position="24"/>
    </location>
</feature>
<feature type="region of interest" description="Disordered" evidence="1">
    <location>
        <begin position="216"/>
        <end position="311"/>
    </location>
</feature>
<organism evidence="2 3">
    <name type="scientific">Knufia fluminis</name>
    <dbReference type="NCBI Taxonomy" id="191047"/>
    <lineage>
        <taxon>Eukaryota</taxon>
        <taxon>Fungi</taxon>
        <taxon>Dikarya</taxon>
        <taxon>Ascomycota</taxon>
        <taxon>Pezizomycotina</taxon>
        <taxon>Eurotiomycetes</taxon>
        <taxon>Chaetothyriomycetidae</taxon>
        <taxon>Chaetothyriales</taxon>
        <taxon>Trichomeriaceae</taxon>
        <taxon>Knufia</taxon>
    </lineage>
</organism>
<feature type="compositionally biased region" description="Basic and acidic residues" evidence="1">
    <location>
        <begin position="470"/>
        <end position="481"/>
    </location>
</feature>
<accession>A0AAN8I4R2</accession>
<reference evidence="2 3" key="1">
    <citation type="submission" date="2022-12" db="EMBL/GenBank/DDBJ databases">
        <title>Genomic features and morphological characterization of a novel Knufia sp. strain isolated from spacecraft assembly facility.</title>
        <authorList>
            <person name="Teixeira M."/>
            <person name="Chander A.M."/>
            <person name="Stajich J.E."/>
            <person name="Venkateswaran K."/>
        </authorList>
    </citation>
    <scope>NUCLEOTIDE SEQUENCE [LARGE SCALE GENOMIC DNA]</scope>
    <source>
        <strain evidence="2 3">FJI-L2-BK-P2</strain>
    </source>
</reference>
<comment type="caution">
    <text evidence="2">The sequence shown here is derived from an EMBL/GenBank/DDBJ whole genome shotgun (WGS) entry which is preliminary data.</text>
</comment>
<dbReference type="EMBL" id="JAKLMC020000008">
    <property type="protein sequence ID" value="KAK5954422.1"/>
    <property type="molecule type" value="Genomic_DNA"/>
</dbReference>
<dbReference type="AlphaFoldDB" id="A0AAN8I4R2"/>
<evidence type="ECO:0000313" key="3">
    <source>
        <dbReference type="Proteomes" id="UP001316803"/>
    </source>
</evidence>
<evidence type="ECO:0000313" key="2">
    <source>
        <dbReference type="EMBL" id="KAK5954422.1"/>
    </source>
</evidence>
<gene>
    <name evidence="2" type="ORF">OHC33_004144</name>
</gene>
<dbReference type="Proteomes" id="UP001316803">
    <property type="component" value="Unassembled WGS sequence"/>
</dbReference>
<evidence type="ECO:0000256" key="1">
    <source>
        <dbReference type="SAM" id="MobiDB-lite"/>
    </source>
</evidence>
<feature type="region of interest" description="Disordered" evidence="1">
    <location>
        <begin position="530"/>
        <end position="555"/>
    </location>
</feature>
<proteinExistence type="predicted"/>
<feature type="compositionally biased region" description="Low complexity" evidence="1">
    <location>
        <begin position="537"/>
        <end position="555"/>
    </location>
</feature>
<feature type="region of interest" description="Disordered" evidence="1">
    <location>
        <begin position="358"/>
        <end position="382"/>
    </location>
</feature>
<name>A0AAN8I4R2_9EURO</name>
<keyword evidence="3" id="KW-1185">Reference proteome</keyword>
<feature type="region of interest" description="Disordered" evidence="1">
    <location>
        <begin position="416"/>
        <end position="486"/>
    </location>
</feature>